<feature type="region of interest" description="Disordered" evidence="9">
    <location>
        <begin position="1"/>
        <end position="21"/>
    </location>
</feature>
<keyword evidence="4" id="KW-0456">Lyase</keyword>
<dbReference type="GeneID" id="106752971"/>
<evidence type="ECO:0000256" key="8">
    <source>
        <dbReference type="ARBA" id="ARBA00066422"/>
    </source>
</evidence>
<name>A0A1S3T8Z5_VIGRR</name>
<dbReference type="GO" id="GO:0015937">
    <property type="term" value="P:coenzyme A biosynthetic process"/>
    <property type="evidence" value="ECO:0007669"/>
    <property type="project" value="UniProtKB-KW"/>
</dbReference>
<evidence type="ECO:0000256" key="2">
    <source>
        <dbReference type="ARBA" id="ARBA00022604"/>
    </source>
</evidence>
<evidence type="ECO:0000256" key="3">
    <source>
        <dbReference type="ARBA" id="ARBA00022643"/>
    </source>
</evidence>
<sequence length="192" mass="21677">MSDPNPASNIPQSSQSNIPQSSLRYVVRPRRPRILLGACGCTDAAKFSLLCHSFRRWSSIEVVMTRASIPFIEVSQTPRPVFFNPRKTASHHLEWADVFVIAPLSANTLAKIAQGICDNSLIEVVRGWDRNKPFYVAPAIDPVTWNNPLTRQYRKRCDELGINIIDPSPRGEMADPTEISYIVKISNEEIWD</sequence>
<keyword evidence="5" id="KW-0173">Coenzyme A biosynthesis</keyword>
<dbReference type="KEGG" id="vra:106752971"/>
<dbReference type="Gene3D" id="3.40.50.1950">
    <property type="entry name" value="Flavin prenyltransferase-like"/>
    <property type="match status" value="1"/>
</dbReference>
<comment type="cofactor">
    <cofactor evidence="1">
        <name>FMN</name>
        <dbReference type="ChEBI" id="CHEBI:58210"/>
    </cofactor>
</comment>
<protein>
    <recommendedName>
        <fullName evidence="8">phosphopantothenoylcysteine decarboxylase</fullName>
        <ecNumber evidence="8">4.1.1.36</ecNumber>
    </recommendedName>
</protein>
<reference evidence="12" key="1">
    <citation type="submission" date="2025-08" db="UniProtKB">
        <authorList>
            <consortium name="RefSeq"/>
        </authorList>
    </citation>
    <scope>IDENTIFICATION</scope>
    <source>
        <tissue evidence="12">Leaf</tissue>
    </source>
</reference>
<accession>A0A1S3T8Z5</accession>
<dbReference type="InterPro" id="IPR003382">
    <property type="entry name" value="Flavoprotein"/>
</dbReference>
<dbReference type="OrthoDB" id="1532798at2759"/>
<evidence type="ECO:0000259" key="10">
    <source>
        <dbReference type="Pfam" id="PF02441"/>
    </source>
</evidence>
<comment type="similarity">
    <text evidence="6">Belongs to the HFCD (homooligomeric flavin containing Cys decarboxylase) superfamily.</text>
</comment>
<dbReference type="EC" id="4.1.1.36" evidence="8"/>
<evidence type="ECO:0000256" key="6">
    <source>
        <dbReference type="ARBA" id="ARBA00038350"/>
    </source>
</evidence>
<keyword evidence="2" id="KW-0341">Growth regulation</keyword>
<dbReference type="RefSeq" id="XP_014490241.1">
    <property type="nucleotide sequence ID" value="XM_014634755.1"/>
</dbReference>
<evidence type="ECO:0000256" key="4">
    <source>
        <dbReference type="ARBA" id="ARBA00022793"/>
    </source>
</evidence>
<evidence type="ECO:0000313" key="11">
    <source>
        <dbReference type="Proteomes" id="UP000087766"/>
    </source>
</evidence>
<keyword evidence="3" id="KW-0288">FMN</keyword>
<dbReference type="GO" id="GO:0010181">
    <property type="term" value="F:FMN binding"/>
    <property type="evidence" value="ECO:0007669"/>
    <property type="project" value="TreeGrafter"/>
</dbReference>
<evidence type="ECO:0000256" key="5">
    <source>
        <dbReference type="ARBA" id="ARBA00022993"/>
    </source>
</evidence>
<organism evidence="11 12">
    <name type="scientific">Vigna radiata var. radiata</name>
    <name type="common">Mung bean</name>
    <name type="synonym">Phaseolus aureus</name>
    <dbReference type="NCBI Taxonomy" id="3916"/>
    <lineage>
        <taxon>Eukaryota</taxon>
        <taxon>Viridiplantae</taxon>
        <taxon>Streptophyta</taxon>
        <taxon>Embryophyta</taxon>
        <taxon>Tracheophyta</taxon>
        <taxon>Spermatophyta</taxon>
        <taxon>Magnoliopsida</taxon>
        <taxon>eudicotyledons</taxon>
        <taxon>Gunneridae</taxon>
        <taxon>Pentapetalae</taxon>
        <taxon>rosids</taxon>
        <taxon>fabids</taxon>
        <taxon>Fabales</taxon>
        <taxon>Fabaceae</taxon>
        <taxon>Papilionoideae</taxon>
        <taxon>50 kb inversion clade</taxon>
        <taxon>NPAAA clade</taxon>
        <taxon>indigoferoid/millettioid clade</taxon>
        <taxon>Phaseoleae</taxon>
        <taxon>Vigna</taxon>
    </lineage>
</organism>
<evidence type="ECO:0000313" key="12">
    <source>
        <dbReference type="RefSeq" id="XP_014490241.1"/>
    </source>
</evidence>
<keyword evidence="3" id="KW-0285">Flavoprotein</keyword>
<feature type="domain" description="Flavoprotein" evidence="10">
    <location>
        <begin position="33"/>
        <end position="171"/>
    </location>
</feature>
<proteinExistence type="inferred from homology"/>
<keyword evidence="11" id="KW-1185">Reference proteome</keyword>
<dbReference type="Pfam" id="PF02441">
    <property type="entry name" value="Flavoprotein"/>
    <property type="match status" value="1"/>
</dbReference>
<dbReference type="PANTHER" id="PTHR14359:SF6">
    <property type="entry name" value="PHOSPHOPANTOTHENOYLCYSTEINE DECARBOXYLASE"/>
    <property type="match status" value="1"/>
</dbReference>
<dbReference type="GO" id="GO:0071513">
    <property type="term" value="C:phosphopantothenoylcysteine decarboxylase complex"/>
    <property type="evidence" value="ECO:0007669"/>
    <property type="project" value="TreeGrafter"/>
</dbReference>
<dbReference type="STRING" id="3916.A0A1S3T8Z5"/>
<dbReference type="InterPro" id="IPR036551">
    <property type="entry name" value="Flavin_trans-like"/>
</dbReference>
<dbReference type="GO" id="GO:0004633">
    <property type="term" value="F:phosphopantothenoylcysteine decarboxylase activity"/>
    <property type="evidence" value="ECO:0007669"/>
    <property type="project" value="UniProtKB-EC"/>
</dbReference>
<evidence type="ECO:0000256" key="9">
    <source>
        <dbReference type="SAM" id="MobiDB-lite"/>
    </source>
</evidence>
<dbReference type="Proteomes" id="UP000087766">
    <property type="component" value="Unplaced"/>
</dbReference>
<dbReference type="PANTHER" id="PTHR14359">
    <property type="entry name" value="HOMO-OLIGOMERIC FLAVIN CONTAINING CYS DECARBOXYLASE FAMILY"/>
    <property type="match status" value="1"/>
</dbReference>
<dbReference type="SUPFAM" id="SSF52507">
    <property type="entry name" value="Homo-oligomeric flavin-containing Cys decarboxylases, HFCD"/>
    <property type="match status" value="1"/>
</dbReference>
<evidence type="ECO:0000256" key="7">
    <source>
        <dbReference type="ARBA" id="ARBA00060685"/>
    </source>
</evidence>
<evidence type="ECO:0000256" key="1">
    <source>
        <dbReference type="ARBA" id="ARBA00001917"/>
    </source>
</evidence>
<gene>
    <name evidence="12" type="primary">LOC106752971</name>
</gene>
<dbReference type="AlphaFoldDB" id="A0A1S3T8Z5"/>
<comment type="pathway">
    <text evidence="7">Cofactor biosynthesis; coenzyme A biosynthesis; CoA from (R)-pantothenate: step 3/5.</text>
</comment>
<keyword evidence="4" id="KW-0210">Decarboxylase</keyword>